<sequence>MNILIRIFSTVCLTLFIVSNVFADYKTMKKESFVRKVSSPLIDLLNGRVPFDSTLTGGQPAFEQLKKASETGFKAVINLRTAGERPDPEQESTWVEGLGMKYFHIPVAGTKGLTVQNAQLFSEVLSNTENYPLIVHCKGGDRVGAMFALKAFHIDGKNKEEALVIGESAGLKSLTAAVEKLLER</sequence>
<protein>
    <recommendedName>
        <fullName evidence="1">DSP-PTPase phosphatase fused to NAD+ Kinase domain-containing protein</fullName>
    </recommendedName>
</protein>
<organism evidence="2 3">
    <name type="scientific">Candidatus Scalindua arabica</name>
    <dbReference type="NCBI Taxonomy" id="1127984"/>
    <lineage>
        <taxon>Bacteria</taxon>
        <taxon>Pseudomonadati</taxon>
        <taxon>Planctomycetota</taxon>
        <taxon>Candidatus Brocadiia</taxon>
        <taxon>Candidatus Brocadiales</taxon>
        <taxon>Candidatus Scalinduaceae</taxon>
        <taxon>Candidatus Scalindua</taxon>
    </lineage>
</organism>
<name>A0A942A1Z8_9BACT</name>
<evidence type="ECO:0000259" key="1">
    <source>
        <dbReference type="Pfam" id="PF22741"/>
    </source>
</evidence>
<dbReference type="SUPFAM" id="SSF52799">
    <property type="entry name" value="(Phosphotyrosine protein) phosphatases II"/>
    <property type="match status" value="1"/>
</dbReference>
<feature type="domain" description="DSP-PTPase phosphatase fused to NAD+ Kinase" evidence="1">
    <location>
        <begin position="55"/>
        <end position="149"/>
    </location>
</feature>
<dbReference type="Pfam" id="PF22741">
    <property type="entry name" value="PTP-NADK"/>
    <property type="match status" value="1"/>
</dbReference>
<reference evidence="2" key="1">
    <citation type="journal article" date="2021" name="ISME J.">
        <title>Fine-scale metabolic discontinuity in a stratified prokaryote microbiome of a Red Sea deep halocline.</title>
        <authorList>
            <person name="Michoud G."/>
            <person name="Ngugi D.K."/>
            <person name="Barozzi A."/>
            <person name="Merlino G."/>
            <person name="Calleja M.L."/>
            <person name="Delgado-Huertas A."/>
            <person name="Moran X.A.G."/>
            <person name="Daffonchio D."/>
        </authorList>
    </citation>
    <scope>NUCLEOTIDE SEQUENCE</scope>
    <source>
        <strain evidence="2">SuakinDeep_MAG55_1</strain>
    </source>
</reference>
<evidence type="ECO:0000313" key="2">
    <source>
        <dbReference type="EMBL" id="MBS1259125.1"/>
    </source>
</evidence>
<gene>
    <name evidence="2" type="ORF">MAG551_02191</name>
</gene>
<dbReference type="AlphaFoldDB" id="A0A942A1Z8"/>
<dbReference type="Proteomes" id="UP000722750">
    <property type="component" value="Unassembled WGS sequence"/>
</dbReference>
<comment type="caution">
    <text evidence="2">The sequence shown here is derived from an EMBL/GenBank/DDBJ whole genome shotgun (WGS) entry which is preliminary data.</text>
</comment>
<proteinExistence type="predicted"/>
<dbReference type="InterPro" id="IPR055214">
    <property type="entry name" value="PTP-NADK"/>
</dbReference>
<evidence type="ECO:0000313" key="3">
    <source>
        <dbReference type="Proteomes" id="UP000722750"/>
    </source>
</evidence>
<dbReference type="Gene3D" id="3.90.190.10">
    <property type="entry name" value="Protein tyrosine phosphatase superfamily"/>
    <property type="match status" value="1"/>
</dbReference>
<dbReference type="InterPro" id="IPR029021">
    <property type="entry name" value="Prot-tyrosine_phosphatase-like"/>
</dbReference>
<accession>A0A942A1Z8</accession>
<dbReference type="EMBL" id="JAANXD010000081">
    <property type="protein sequence ID" value="MBS1259125.1"/>
    <property type="molecule type" value="Genomic_DNA"/>
</dbReference>